<keyword evidence="3" id="KW-1185">Reference proteome</keyword>
<dbReference type="InterPro" id="IPR012338">
    <property type="entry name" value="Beta-lactam/transpept-like"/>
</dbReference>
<dbReference type="PANTHER" id="PTHR43283">
    <property type="entry name" value="BETA-LACTAMASE-RELATED"/>
    <property type="match status" value="1"/>
</dbReference>
<protein>
    <submittedName>
        <fullName evidence="2">Serine hydrolase</fullName>
    </submittedName>
</protein>
<dbReference type="PROSITE" id="PS51318">
    <property type="entry name" value="TAT"/>
    <property type="match status" value="1"/>
</dbReference>
<dbReference type="RefSeq" id="WP_201845825.1">
    <property type="nucleotide sequence ID" value="NZ_JABBYC010000007.1"/>
</dbReference>
<dbReference type="EMBL" id="JABBYC010000007">
    <property type="protein sequence ID" value="MBL0885982.1"/>
    <property type="molecule type" value="Genomic_DNA"/>
</dbReference>
<comment type="caution">
    <text evidence="2">The sequence shown here is derived from an EMBL/GenBank/DDBJ whole genome shotgun (WGS) entry which is preliminary data.</text>
</comment>
<dbReference type="InterPro" id="IPR006311">
    <property type="entry name" value="TAT_signal"/>
</dbReference>
<dbReference type="InterPro" id="IPR001466">
    <property type="entry name" value="Beta-lactam-related"/>
</dbReference>
<dbReference type="Proteomes" id="UP000675409">
    <property type="component" value="Unassembled WGS sequence"/>
</dbReference>
<organism evidence="2 3">
    <name type="scientific">Myceligenerans indicum</name>
    <dbReference type="NCBI Taxonomy" id="2593663"/>
    <lineage>
        <taxon>Bacteria</taxon>
        <taxon>Bacillati</taxon>
        <taxon>Actinomycetota</taxon>
        <taxon>Actinomycetes</taxon>
        <taxon>Micrococcales</taxon>
        <taxon>Promicromonosporaceae</taxon>
        <taxon>Myceligenerans</taxon>
    </lineage>
</organism>
<dbReference type="InterPro" id="IPR050789">
    <property type="entry name" value="Diverse_Enzym_Activities"/>
</dbReference>
<name>A0ABS1LIG0_9MICO</name>
<proteinExistence type="predicted"/>
<dbReference type="PANTHER" id="PTHR43283:SF7">
    <property type="entry name" value="BETA-LACTAMASE-RELATED DOMAIN-CONTAINING PROTEIN"/>
    <property type="match status" value="1"/>
</dbReference>
<feature type="domain" description="Beta-lactamase-related" evidence="1">
    <location>
        <begin position="101"/>
        <end position="376"/>
    </location>
</feature>
<sequence>MSTHGPRRRTVLGGVLAVTVLALGLLAAATALSDGDLAYAGRVLTHGDAGTDDVLWKHAVTVPASSGPRAWPENPDCRDVEAALGTDGNADLHLRAGGARALVVVRDGEVICEWYADGVTPDDPLPAFSVSKSLLALLLARAEAEGVIDLDEAITTYVPELAERDARFTAVTLRDLLDMRSGVAFDAEAGFPWLDQDAARVYYASDLRSTVLTRTQIEAPPGSFVYNDYAPNLLGLAYERATGETLDAHALPAFWDELGAEHEARWLVDGEGFPWHESGAVLTARDLARVGQLLLDGGRVDGRQVVPRDTVASALTVKETPPVVDWQVARFSYRGGWWGLDEADGTTAALGRFGQVMVVAPETGVVIVRLGADGYEQVETNAEIALRLTLAARALDAQDERS</sequence>
<evidence type="ECO:0000259" key="1">
    <source>
        <dbReference type="Pfam" id="PF00144"/>
    </source>
</evidence>
<dbReference type="SUPFAM" id="SSF56601">
    <property type="entry name" value="beta-lactamase/transpeptidase-like"/>
    <property type="match status" value="1"/>
</dbReference>
<evidence type="ECO:0000313" key="3">
    <source>
        <dbReference type="Proteomes" id="UP000675409"/>
    </source>
</evidence>
<dbReference type="Gene3D" id="3.40.710.10">
    <property type="entry name" value="DD-peptidase/beta-lactamase superfamily"/>
    <property type="match status" value="1"/>
</dbReference>
<dbReference type="Pfam" id="PF00144">
    <property type="entry name" value="Beta-lactamase"/>
    <property type="match status" value="1"/>
</dbReference>
<gene>
    <name evidence="2" type="ORF">HGK34_06775</name>
</gene>
<dbReference type="GO" id="GO:0016787">
    <property type="term" value="F:hydrolase activity"/>
    <property type="evidence" value="ECO:0007669"/>
    <property type="project" value="UniProtKB-KW"/>
</dbReference>
<keyword evidence="2" id="KW-0378">Hydrolase</keyword>
<reference evidence="2 3" key="1">
    <citation type="journal article" date="2021" name="Arch. Microbiol.">
        <title>Myceligenerans indicum sp. nov., an actinobacterium isolated from mangrove sediment of Sundarbans, India.</title>
        <authorList>
            <person name="Asha K."/>
            <person name="Bhadury P."/>
        </authorList>
    </citation>
    <scope>NUCLEOTIDE SEQUENCE [LARGE SCALE GENOMIC DNA]</scope>
    <source>
        <strain evidence="2 3">I2</strain>
    </source>
</reference>
<accession>A0ABS1LIG0</accession>
<evidence type="ECO:0000313" key="2">
    <source>
        <dbReference type="EMBL" id="MBL0885982.1"/>
    </source>
</evidence>